<evidence type="ECO:0000313" key="3">
    <source>
        <dbReference type="Proteomes" id="UP000466785"/>
    </source>
</evidence>
<dbReference type="RefSeq" id="WP_163672806.1">
    <property type="nucleotide sequence ID" value="NZ_AP022570.1"/>
</dbReference>
<keyword evidence="1" id="KW-0812">Transmembrane</keyword>
<accession>A0A6N4V5X4</accession>
<dbReference type="EMBL" id="AP022570">
    <property type="protein sequence ID" value="BBX49991.1"/>
    <property type="molecule type" value="Genomic_DNA"/>
</dbReference>
<dbReference type="Proteomes" id="UP000466785">
    <property type="component" value="Chromosome"/>
</dbReference>
<organism evidence="2 3">
    <name type="scientific">Mycolicibacterium poriferae</name>
    <dbReference type="NCBI Taxonomy" id="39694"/>
    <lineage>
        <taxon>Bacteria</taxon>
        <taxon>Bacillati</taxon>
        <taxon>Actinomycetota</taxon>
        <taxon>Actinomycetes</taxon>
        <taxon>Mycobacteriales</taxon>
        <taxon>Mycobacteriaceae</taxon>
        <taxon>Mycolicibacterium</taxon>
    </lineage>
</organism>
<feature type="transmembrane region" description="Helical" evidence="1">
    <location>
        <begin position="58"/>
        <end position="78"/>
    </location>
</feature>
<evidence type="ECO:0008006" key="4">
    <source>
        <dbReference type="Google" id="ProtNLM"/>
    </source>
</evidence>
<keyword evidence="1" id="KW-1133">Transmembrane helix</keyword>
<feature type="transmembrane region" description="Helical" evidence="1">
    <location>
        <begin position="90"/>
        <end position="118"/>
    </location>
</feature>
<dbReference type="AlphaFoldDB" id="A0A6N4V5X4"/>
<feature type="transmembrane region" description="Helical" evidence="1">
    <location>
        <begin position="172"/>
        <end position="190"/>
    </location>
</feature>
<gene>
    <name evidence="2" type="ORF">MPOR_10170</name>
</gene>
<dbReference type="KEGG" id="mpof:MPOR_10170"/>
<feature type="transmembrane region" description="Helical" evidence="1">
    <location>
        <begin position="196"/>
        <end position="215"/>
    </location>
</feature>
<keyword evidence="1" id="KW-0472">Membrane</keyword>
<proteinExistence type="predicted"/>
<reference evidence="2 3" key="1">
    <citation type="journal article" date="2019" name="Emerg. Microbes Infect.">
        <title>Comprehensive subspecies identification of 175 nontuberculous mycobacteria species based on 7547 genomic profiles.</title>
        <authorList>
            <person name="Matsumoto Y."/>
            <person name="Kinjo T."/>
            <person name="Motooka D."/>
            <person name="Nabeya D."/>
            <person name="Jung N."/>
            <person name="Uechi K."/>
            <person name="Horii T."/>
            <person name="Iida T."/>
            <person name="Fujita J."/>
            <person name="Nakamura S."/>
        </authorList>
    </citation>
    <scope>NUCLEOTIDE SEQUENCE [LARGE SCALE GENOMIC DNA]</scope>
    <source>
        <strain evidence="2 3">JCM 12603</strain>
    </source>
</reference>
<name>A0A6N4V5X4_9MYCO</name>
<evidence type="ECO:0000256" key="1">
    <source>
        <dbReference type="SAM" id="Phobius"/>
    </source>
</evidence>
<evidence type="ECO:0000313" key="2">
    <source>
        <dbReference type="EMBL" id="BBX49991.1"/>
    </source>
</evidence>
<feature type="transmembrane region" description="Helical" evidence="1">
    <location>
        <begin position="138"/>
        <end position="160"/>
    </location>
</feature>
<keyword evidence="3" id="KW-1185">Reference proteome</keyword>
<feature type="transmembrane region" description="Helical" evidence="1">
    <location>
        <begin position="17"/>
        <end position="38"/>
    </location>
</feature>
<protein>
    <recommendedName>
        <fullName evidence="4">DUF4386 domain-containing protein</fullName>
    </recommendedName>
</protein>
<sequence>MPTPVDRQLQRLSTPRAAAFAGVLFALLFGTALVLMRTSLPADAELGLQWVEGPGKRLRVAVVLMPFAGIAFLWFIGVVRDGLGELEDRFFSSVFLGSGLLFLAMIFASTSVGAGLLVSRELVMRADTRTEVVAFGQGLLLALSNTYALRMAAVFMISLATIWLRTRLMPRWLVFATYATALAVLVASDINMWMTVSFPVWVLVVSVVMLVRSGVIDLPGDDERRLSPPPGSTRSTDTA</sequence>